<feature type="region of interest" description="Disordered" evidence="1">
    <location>
        <begin position="1"/>
        <end position="59"/>
    </location>
</feature>
<sequence length="233" mass="24979">MNKDPLEELFGTPDETPEPVPARERLAYEQADRVRTAQFPAERGAVGRAQSEAPSSRAQAAKPWIIVGVVAVLAIIGAIVVLNMARGQEAPAPTASPTTTPTTSQQTTPPTTPSTQPTEKPETEKPDDEVPSVEVGDTIVFPIGPWNATSQWPQRLGGASFEIPTQTDLRLSGELFNSFPAECEAMRTQWGATKLADGSFEVAKPATKCAAAPELYDEVWGLLDAWVKTIKVG</sequence>
<evidence type="ECO:0000256" key="1">
    <source>
        <dbReference type="SAM" id="MobiDB-lite"/>
    </source>
</evidence>
<protein>
    <submittedName>
        <fullName evidence="3">Uncharacterized protein</fullName>
    </submittedName>
</protein>
<dbReference type="AlphaFoldDB" id="A0A4R6S7K3"/>
<dbReference type="Proteomes" id="UP000295601">
    <property type="component" value="Unassembled WGS sequence"/>
</dbReference>
<dbReference type="EMBL" id="SNYA01000001">
    <property type="protein sequence ID" value="TDP95899.1"/>
    <property type="molecule type" value="Genomic_DNA"/>
</dbReference>
<dbReference type="RefSeq" id="WP_243642784.1">
    <property type="nucleotide sequence ID" value="NZ_JAOQNO010000001.1"/>
</dbReference>
<evidence type="ECO:0000256" key="2">
    <source>
        <dbReference type="SAM" id="Phobius"/>
    </source>
</evidence>
<keyword evidence="2" id="KW-0472">Membrane</keyword>
<gene>
    <name evidence="3" type="ORF">EDF62_0593</name>
</gene>
<organism evidence="3 4">
    <name type="scientific">Leucobacter luti</name>
    <dbReference type="NCBI Taxonomy" id="340320"/>
    <lineage>
        <taxon>Bacteria</taxon>
        <taxon>Bacillati</taxon>
        <taxon>Actinomycetota</taxon>
        <taxon>Actinomycetes</taxon>
        <taxon>Micrococcales</taxon>
        <taxon>Microbacteriaceae</taxon>
        <taxon>Leucobacter</taxon>
    </lineage>
</organism>
<feature type="transmembrane region" description="Helical" evidence="2">
    <location>
        <begin position="64"/>
        <end position="85"/>
    </location>
</feature>
<keyword evidence="2" id="KW-1133">Transmembrane helix</keyword>
<keyword evidence="4" id="KW-1185">Reference proteome</keyword>
<evidence type="ECO:0000313" key="4">
    <source>
        <dbReference type="Proteomes" id="UP000295601"/>
    </source>
</evidence>
<accession>A0A4R6S7K3</accession>
<comment type="caution">
    <text evidence="3">The sequence shown here is derived from an EMBL/GenBank/DDBJ whole genome shotgun (WGS) entry which is preliminary data.</text>
</comment>
<reference evidence="3 4" key="1">
    <citation type="submission" date="2019-03" db="EMBL/GenBank/DDBJ databases">
        <title>Genomic analyses of the natural microbiome of Caenorhabditis elegans.</title>
        <authorList>
            <person name="Samuel B."/>
        </authorList>
    </citation>
    <scope>NUCLEOTIDE SEQUENCE [LARGE SCALE GENOMIC DNA]</scope>
    <source>
        <strain evidence="3 4">JUb18</strain>
    </source>
</reference>
<keyword evidence="2" id="KW-0812">Transmembrane</keyword>
<proteinExistence type="predicted"/>
<feature type="compositionally biased region" description="Low complexity" evidence="1">
    <location>
        <begin position="90"/>
        <end position="118"/>
    </location>
</feature>
<feature type="region of interest" description="Disordered" evidence="1">
    <location>
        <begin position="90"/>
        <end position="134"/>
    </location>
</feature>
<evidence type="ECO:0000313" key="3">
    <source>
        <dbReference type="EMBL" id="TDP95899.1"/>
    </source>
</evidence>
<name>A0A4R6S7K3_9MICO</name>
<feature type="compositionally biased region" description="Basic and acidic residues" evidence="1">
    <location>
        <begin position="21"/>
        <end position="35"/>
    </location>
</feature>